<feature type="region of interest" description="Disordered" evidence="1">
    <location>
        <begin position="1"/>
        <end position="63"/>
    </location>
</feature>
<feature type="region of interest" description="Disordered" evidence="1">
    <location>
        <begin position="676"/>
        <end position="703"/>
    </location>
</feature>
<proteinExistence type="predicted"/>
<evidence type="ECO:0000256" key="1">
    <source>
        <dbReference type="SAM" id="MobiDB-lite"/>
    </source>
</evidence>
<evidence type="ECO:0000313" key="3">
    <source>
        <dbReference type="Proteomes" id="UP000242188"/>
    </source>
</evidence>
<dbReference type="AlphaFoldDB" id="A0A210PGD5"/>
<keyword evidence="3" id="KW-1185">Reference proteome</keyword>
<gene>
    <name evidence="2" type="ORF">KP79_PYT08404</name>
</gene>
<reference evidence="2 3" key="1">
    <citation type="journal article" date="2017" name="Nat. Ecol. Evol.">
        <title>Scallop genome provides insights into evolution of bilaterian karyotype and development.</title>
        <authorList>
            <person name="Wang S."/>
            <person name="Zhang J."/>
            <person name="Jiao W."/>
            <person name="Li J."/>
            <person name="Xun X."/>
            <person name="Sun Y."/>
            <person name="Guo X."/>
            <person name="Huan P."/>
            <person name="Dong B."/>
            <person name="Zhang L."/>
            <person name="Hu X."/>
            <person name="Sun X."/>
            <person name="Wang J."/>
            <person name="Zhao C."/>
            <person name="Wang Y."/>
            <person name="Wang D."/>
            <person name="Huang X."/>
            <person name="Wang R."/>
            <person name="Lv J."/>
            <person name="Li Y."/>
            <person name="Zhang Z."/>
            <person name="Liu B."/>
            <person name="Lu W."/>
            <person name="Hui Y."/>
            <person name="Liang J."/>
            <person name="Zhou Z."/>
            <person name="Hou R."/>
            <person name="Li X."/>
            <person name="Liu Y."/>
            <person name="Li H."/>
            <person name="Ning X."/>
            <person name="Lin Y."/>
            <person name="Zhao L."/>
            <person name="Xing Q."/>
            <person name="Dou J."/>
            <person name="Li Y."/>
            <person name="Mao J."/>
            <person name="Guo H."/>
            <person name="Dou H."/>
            <person name="Li T."/>
            <person name="Mu C."/>
            <person name="Jiang W."/>
            <person name="Fu Q."/>
            <person name="Fu X."/>
            <person name="Miao Y."/>
            <person name="Liu J."/>
            <person name="Yu Q."/>
            <person name="Li R."/>
            <person name="Liao H."/>
            <person name="Li X."/>
            <person name="Kong Y."/>
            <person name="Jiang Z."/>
            <person name="Chourrout D."/>
            <person name="Li R."/>
            <person name="Bao Z."/>
        </authorList>
    </citation>
    <scope>NUCLEOTIDE SEQUENCE [LARGE SCALE GENOMIC DNA]</scope>
    <source>
        <strain evidence="2 3">PY_sf001</strain>
    </source>
</reference>
<feature type="compositionally biased region" description="Acidic residues" evidence="1">
    <location>
        <begin position="156"/>
        <end position="165"/>
    </location>
</feature>
<accession>A0A210PGD5</accession>
<sequence length="749" mass="84275">MTDNAGLSDNVSTMTEVSGLRSPSKSRPLGEVKDNIICFDEDNQIQRPTTNSSREGRRRRTERYSFRRMKEMRESLRQAALINIVAAVNDEYEDTTTPKRSQSAVDPFTNTMAVLSNLVLNKDRTISIPKQQVFKEAPQKFSIKKPLFYKNSADEPSPDEDEDEIEQRRRSISLSRTRTAVGDTPPHAAKTENISISVPLHQISEESKEESPDKEWIDSPAKVRIARSWTPRRRFVSLNKRNDTRITTSIAKCDAVDIYESTDTFNGSYVTNCVPPQHRPNSSNDLSMYRAKSLPSIFPVKRRKSCALQDSPQILTNNEKVKVTAPFKPPVQKTVRENSIAADNPILSRNIQKLSLGSTINGGSKKSDSKPSSGGFTYPEEQTESLPTLQQVDPSMSLECRSLTMTSQMMGGSSVKNKRISTNTPAFKISEQVLTNERDVMREIDCQFEELQKRISRKILNWSDRKTGPPPSANQQDIVVSGYNVLGKDVGMKSSLSSAQSRGTNNSMRGLKRVKFVDEETSGYEDGRSIVSSSVFWDDNERAAIRAQGVANKMHEPVRPIKPMSTNELIRLKKRLMPGHYNMANKHARYNILDNNSIRISGMRSRRSTSTATSFTSSQSDRRSLVSETDLASFDGFAEFSANRELDATNRNSSKVPKSFGMSSFYPDSQSLYVGRGEYGVDETTDTEDEDGEDDDEDDMDDIRMGDESFRVLKAIDLGTLSGYQNRRFKKPSIKETATTQHYVKIKMK</sequence>
<feature type="region of interest" description="Disordered" evidence="1">
    <location>
        <begin position="603"/>
        <end position="622"/>
    </location>
</feature>
<feature type="compositionally biased region" description="Polar residues" evidence="1">
    <location>
        <begin position="1"/>
        <end position="25"/>
    </location>
</feature>
<name>A0A210PGD5_MIZYE</name>
<feature type="compositionally biased region" description="Low complexity" evidence="1">
    <location>
        <begin position="603"/>
        <end position="619"/>
    </location>
</feature>
<feature type="compositionally biased region" description="Acidic residues" evidence="1">
    <location>
        <begin position="680"/>
        <end position="701"/>
    </location>
</feature>
<comment type="caution">
    <text evidence="2">The sequence shown here is derived from an EMBL/GenBank/DDBJ whole genome shotgun (WGS) entry which is preliminary data.</text>
</comment>
<feature type="region of interest" description="Disordered" evidence="1">
    <location>
        <begin position="147"/>
        <end position="189"/>
    </location>
</feature>
<protein>
    <submittedName>
        <fullName evidence="2">Uncharacterized protein</fullName>
    </submittedName>
</protein>
<evidence type="ECO:0000313" key="2">
    <source>
        <dbReference type="EMBL" id="OWF35549.1"/>
    </source>
</evidence>
<dbReference type="EMBL" id="NEDP02076721">
    <property type="protein sequence ID" value="OWF35549.1"/>
    <property type="molecule type" value="Genomic_DNA"/>
</dbReference>
<dbReference type="OrthoDB" id="6160575at2759"/>
<feature type="region of interest" description="Disordered" evidence="1">
    <location>
        <begin position="357"/>
        <end position="392"/>
    </location>
</feature>
<dbReference type="Proteomes" id="UP000242188">
    <property type="component" value="Unassembled WGS sequence"/>
</dbReference>
<organism evidence="2 3">
    <name type="scientific">Mizuhopecten yessoensis</name>
    <name type="common">Japanese scallop</name>
    <name type="synonym">Patinopecten yessoensis</name>
    <dbReference type="NCBI Taxonomy" id="6573"/>
    <lineage>
        <taxon>Eukaryota</taxon>
        <taxon>Metazoa</taxon>
        <taxon>Spiralia</taxon>
        <taxon>Lophotrochozoa</taxon>
        <taxon>Mollusca</taxon>
        <taxon>Bivalvia</taxon>
        <taxon>Autobranchia</taxon>
        <taxon>Pteriomorphia</taxon>
        <taxon>Pectinida</taxon>
        <taxon>Pectinoidea</taxon>
        <taxon>Pectinidae</taxon>
        <taxon>Mizuhopecten</taxon>
    </lineage>
</organism>